<sequence length="497" mass="57535">MRLNKKNNILKLIQTINEGLDYAKCKGGVESQSMLLDCFEALMYINRKIKGENDDTQKIINEIICKTKETVNLIDNGNKFKESIDTIKEMIFRLSDSIINKIETQIEVVFMPYKVSMWDCMESVWKEAKNDPNCNCYVVPIPYYELDSQENVIKECYEGNMFSKEIDIIPHDLYDLENRQPDIIYIHNPYDELNRLTRIDARYFSSNLSKYTNMLVYIPYFVSGSYFDEADQSHFSNSPGALNATKVIVQSDIDKKLYVANGHKPDKILSLGSPKFDATIDSLEKSFEETKKWDELIKNKKVILLNTGLTNLLDYGEKWVEDMEMVLDTFSKYDSCFLIWRPHPLTTVTIKNMRQDIIGLFNKFLAKIEDAKNIVIDLNSDVYPSISVSDALISDYSSIMLQYMATEKPILGMLGEEYIKEDNIYSLDYLGNYFTNRGTSIEDFIDMVINDKDPKKEERMSRLKSSTNNIDGKCGRIVYKTIKEEAISEILMCEKRG</sequence>
<protein>
    <submittedName>
        <fullName evidence="1">CDP-glycerol:poly(Glycerophosphate) glycerophosphotransferase</fullName>
    </submittedName>
</protein>
<dbReference type="InterPro" id="IPR007554">
    <property type="entry name" value="Glycerophosphate_synth"/>
</dbReference>
<dbReference type="Proteomes" id="UP000049685">
    <property type="component" value="Unassembled WGS sequence"/>
</dbReference>
<dbReference type="Pfam" id="PF04464">
    <property type="entry name" value="Glyphos_transf"/>
    <property type="match status" value="1"/>
</dbReference>
<proteinExistence type="predicted"/>
<dbReference type="RefSeq" id="WP_057555478.1">
    <property type="nucleotide sequence ID" value="NZ_CDNM01000017.1"/>
</dbReference>
<accession>A0A9P1KYU8</accession>
<comment type="caution">
    <text evidence="1">The sequence shown here is derived from an EMBL/GenBank/DDBJ whole genome shotgun (WGS) entry which is preliminary data.</text>
</comment>
<dbReference type="GO" id="GO:0016020">
    <property type="term" value="C:membrane"/>
    <property type="evidence" value="ECO:0007669"/>
    <property type="project" value="InterPro"/>
</dbReference>
<dbReference type="Gene3D" id="3.40.50.12580">
    <property type="match status" value="1"/>
</dbReference>
<organism evidence="1 2">
    <name type="scientific">Paraclostridium sordellii</name>
    <name type="common">Clostridium sordellii</name>
    <dbReference type="NCBI Taxonomy" id="1505"/>
    <lineage>
        <taxon>Bacteria</taxon>
        <taxon>Bacillati</taxon>
        <taxon>Bacillota</taxon>
        <taxon>Clostridia</taxon>
        <taxon>Peptostreptococcales</taxon>
        <taxon>Peptostreptococcaceae</taxon>
        <taxon>Paraclostridium</taxon>
    </lineage>
</organism>
<name>A0A9P1KYU8_PARSO</name>
<dbReference type="EMBL" id="CDNY01000024">
    <property type="protein sequence ID" value="CEN31579.1"/>
    <property type="molecule type" value="Genomic_DNA"/>
</dbReference>
<dbReference type="InterPro" id="IPR043148">
    <property type="entry name" value="TagF_C"/>
</dbReference>
<dbReference type="GO" id="GO:0047355">
    <property type="term" value="F:CDP-glycerol glycerophosphotransferase activity"/>
    <property type="evidence" value="ECO:0007669"/>
    <property type="project" value="InterPro"/>
</dbReference>
<evidence type="ECO:0000313" key="2">
    <source>
        <dbReference type="Proteomes" id="UP000049685"/>
    </source>
</evidence>
<reference evidence="2" key="1">
    <citation type="submission" date="2015-01" db="EMBL/GenBank/DDBJ databases">
        <authorList>
            <person name="Aslett A.Martin."/>
            <person name="De Silva Nishadi"/>
        </authorList>
    </citation>
    <scope>NUCLEOTIDE SEQUENCE [LARGE SCALE GENOMIC DNA]</scope>
    <source>
        <strain evidence="2">UMC4404</strain>
    </source>
</reference>
<evidence type="ECO:0000313" key="1">
    <source>
        <dbReference type="EMBL" id="CEN31579.1"/>
    </source>
</evidence>
<dbReference type="SUPFAM" id="SSF53756">
    <property type="entry name" value="UDP-Glycosyltransferase/glycogen phosphorylase"/>
    <property type="match status" value="1"/>
</dbReference>
<dbReference type="AlphaFoldDB" id="A0A9P1KYU8"/>
<gene>
    <name evidence="1" type="ORF">UMC4404_21621</name>
</gene>